<sequence length="55" mass="6011">MGRGVLCAFASAEELGGLAEHPVYIEQLVRLNQTLPPQQKRMVIRNGEPIPGSTH</sequence>
<dbReference type="HOGENOM" id="CLU_3033000_0_0_1"/>
<proteinExistence type="predicted"/>
<reference evidence="1 2" key="1">
    <citation type="submission" date="2014-06" db="EMBL/GenBank/DDBJ databases">
        <authorList>
            <consortium name="DOE Joint Genome Institute"/>
            <person name="Kuo A."/>
            <person name="Kohler A."/>
            <person name="Nagy L.G."/>
            <person name="Floudas D."/>
            <person name="Copeland A."/>
            <person name="Barry K.W."/>
            <person name="Cichocki N."/>
            <person name="Veneault-Fourrey C."/>
            <person name="LaButti K."/>
            <person name="Lindquist E.A."/>
            <person name="Lipzen A."/>
            <person name="Lundell T."/>
            <person name="Morin E."/>
            <person name="Murat C."/>
            <person name="Sun H."/>
            <person name="Tunlid A."/>
            <person name="Henrissat B."/>
            <person name="Grigoriev I.V."/>
            <person name="Hibbett D.S."/>
            <person name="Martin F."/>
            <person name="Nordberg H.P."/>
            <person name="Cantor M.N."/>
            <person name="Hua S.X."/>
        </authorList>
    </citation>
    <scope>NUCLEOTIDE SEQUENCE [LARGE SCALE GENOMIC DNA]</scope>
    <source>
        <strain evidence="1 2">ATCC 200175</strain>
    </source>
</reference>
<keyword evidence="2" id="KW-1185">Reference proteome</keyword>
<name>A0A0C9U7G5_PAXIN</name>
<dbReference type="EMBL" id="KN819338">
    <property type="protein sequence ID" value="KIJ15081.1"/>
    <property type="molecule type" value="Genomic_DNA"/>
</dbReference>
<evidence type="ECO:0000313" key="1">
    <source>
        <dbReference type="EMBL" id="KIJ15081.1"/>
    </source>
</evidence>
<evidence type="ECO:0000313" key="2">
    <source>
        <dbReference type="Proteomes" id="UP000053647"/>
    </source>
</evidence>
<dbReference type="AlphaFoldDB" id="A0A0C9U7G5"/>
<organism evidence="1 2">
    <name type="scientific">Paxillus involutus ATCC 200175</name>
    <dbReference type="NCBI Taxonomy" id="664439"/>
    <lineage>
        <taxon>Eukaryota</taxon>
        <taxon>Fungi</taxon>
        <taxon>Dikarya</taxon>
        <taxon>Basidiomycota</taxon>
        <taxon>Agaricomycotina</taxon>
        <taxon>Agaricomycetes</taxon>
        <taxon>Agaricomycetidae</taxon>
        <taxon>Boletales</taxon>
        <taxon>Paxilineae</taxon>
        <taxon>Paxillaceae</taxon>
        <taxon>Paxillus</taxon>
    </lineage>
</organism>
<reference evidence="2" key="2">
    <citation type="submission" date="2015-01" db="EMBL/GenBank/DDBJ databases">
        <title>Evolutionary Origins and Diversification of the Mycorrhizal Mutualists.</title>
        <authorList>
            <consortium name="DOE Joint Genome Institute"/>
            <consortium name="Mycorrhizal Genomics Consortium"/>
            <person name="Kohler A."/>
            <person name="Kuo A."/>
            <person name="Nagy L.G."/>
            <person name="Floudas D."/>
            <person name="Copeland A."/>
            <person name="Barry K.W."/>
            <person name="Cichocki N."/>
            <person name="Veneault-Fourrey C."/>
            <person name="LaButti K."/>
            <person name="Lindquist E.A."/>
            <person name="Lipzen A."/>
            <person name="Lundell T."/>
            <person name="Morin E."/>
            <person name="Murat C."/>
            <person name="Riley R."/>
            <person name="Ohm R."/>
            <person name="Sun H."/>
            <person name="Tunlid A."/>
            <person name="Henrissat B."/>
            <person name="Grigoriev I.V."/>
            <person name="Hibbett D.S."/>
            <person name="Martin F."/>
        </authorList>
    </citation>
    <scope>NUCLEOTIDE SEQUENCE [LARGE SCALE GENOMIC DNA]</scope>
    <source>
        <strain evidence="2">ATCC 200175</strain>
    </source>
</reference>
<gene>
    <name evidence="1" type="ORF">PAXINDRAFT_169287</name>
</gene>
<dbReference type="Proteomes" id="UP000053647">
    <property type="component" value="Unassembled WGS sequence"/>
</dbReference>
<protein>
    <submittedName>
        <fullName evidence="1">Uncharacterized protein</fullName>
    </submittedName>
</protein>
<accession>A0A0C9U7G5</accession>